<reference evidence="4 5" key="1">
    <citation type="submission" date="2024-03" db="EMBL/GenBank/DDBJ databases">
        <authorList>
            <person name="Gkanogiannis A."/>
            <person name="Becerra Lopez-Lavalle L."/>
        </authorList>
    </citation>
    <scope>NUCLEOTIDE SEQUENCE [LARGE SCALE GENOMIC DNA]</scope>
</reference>
<proteinExistence type="inferred from homology"/>
<evidence type="ECO:0000313" key="5">
    <source>
        <dbReference type="Proteomes" id="UP001642487"/>
    </source>
</evidence>
<evidence type="ECO:0000256" key="1">
    <source>
        <dbReference type="ARBA" id="ARBA00009861"/>
    </source>
</evidence>
<keyword evidence="2" id="KW-0808">Transferase</keyword>
<keyword evidence="5" id="KW-1185">Reference proteome</keyword>
<gene>
    <name evidence="4" type="ORF">CITCOLO1_LOCUS14364</name>
</gene>
<evidence type="ECO:0000256" key="2">
    <source>
        <dbReference type="ARBA" id="ARBA00022679"/>
    </source>
</evidence>
<organism evidence="4 5">
    <name type="scientific">Citrullus colocynthis</name>
    <name type="common">colocynth</name>
    <dbReference type="NCBI Taxonomy" id="252529"/>
    <lineage>
        <taxon>Eukaryota</taxon>
        <taxon>Viridiplantae</taxon>
        <taxon>Streptophyta</taxon>
        <taxon>Embryophyta</taxon>
        <taxon>Tracheophyta</taxon>
        <taxon>Spermatophyta</taxon>
        <taxon>Magnoliopsida</taxon>
        <taxon>eudicotyledons</taxon>
        <taxon>Gunneridae</taxon>
        <taxon>Pentapetalae</taxon>
        <taxon>rosids</taxon>
        <taxon>fabids</taxon>
        <taxon>Cucurbitales</taxon>
        <taxon>Cucurbitaceae</taxon>
        <taxon>Benincaseae</taxon>
        <taxon>Citrullus</taxon>
    </lineage>
</organism>
<comment type="similarity">
    <text evidence="1">Belongs to the plant acyltransferase family.</text>
</comment>
<keyword evidence="3" id="KW-0012">Acyltransferase</keyword>
<sequence length="201" mass="23134">MENPTRVQVVAALIYKAAISASRSMVANDHSKTHPTNYLLTIPINLRTRVVPPMPPTLSRITKAKGPLQLVTRNIISFFLTSSTTADQKEIEVWRLTSDMKRNMEEFCSKYPKKYKVEEWCSLYKLHMKESIERMSDQSVYTCSSWCRFPFYDADFGWGKPLWITAPVILYKNVIILMDAKDGEGVEALVSLEKDQMEVEK</sequence>
<dbReference type="Pfam" id="PF02458">
    <property type="entry name" value="Transferase"/>
    <property type="match status" value="1"/>
</dbReference>
<dbReference type="InterPro" id="IPR023213">
    <property type="entry name" value="CAT-like_dom_sf"/>
</dbReference>
<dbReference type="Gene3D" id="3.30.559.10">
    <property type="entry name" value="Chloramphenicol acetyltransferase-like domain"/>
    <property type="match status" value="1"/>
</dbReference>
<protein>
    <submittedName>
        <fullName evidence="4">Uncharacterized protein</fullName>
    </submittedName>
</protein>
<evidence type="ECO:0000313" key="4">
    <source>
        <dbReference type="EMBL" id="CAK9322227.1"/>
    </source>
</evidence>
<accession>A0ABP0YQL7</accession>
<dbReference type="PANTHER" id="PTHR31623">
    <property type="entry name" value="F21J9.9"/>
    <property type="match status" value="1"/>
</dbReference>
<dbReference type="PANTHER" id="PTHR31623:SF122">
    <property type="entry name" value="HXXXD-TYPE ACYL-TRANSFERASE FAMILY PROTEIN"/>
    <property type="match status" value="1"/>
</dbReference>
<name>A0ABP0YQL7_9ROSI</name>
<dbReference type="EMBL" id="OZ021739">
    <property type="protein sequence ID" value="CAK9322227.1"/>
    <property type="molecule type" value="Genomic_DNA"/>
</dbReference>
<dbReference type="Proteomes" id="UP001642487">
    <property type="component" value="Chromosome 5"/>
</dbReference>
<evidence type="ECO:0000256" key="3">
    <source>
        <dbReference type="ARBA" id="ARBA00023315"/>
    </source>
</evidence>